<proteinExistence type="predicted"/>
<dbReference type="PANTHER" id="PTHR34988:SF1">
    <property type="entry name" value="DNA-BINDING PROTEIN"/>
    <property type="match status" value="1"/>
</dbReference>
<dbReference type="KEGG" id="pacs:FAZ98_23910"/>
<feature type="domain" description="PPC" evidence="1">
    <location>
        <begin position="1"/>
        <end position="129"/>
    </location>
</feature>
<accession>A0A7Z2GNI3</accession>
<evidence type="ECO:0000259" key="1">
    <source>
        <dbReference type="PROSITE" id="PS51742"/>
    </source>
</evidence>
<dbReference type="CDD" id="cd11378">
    <property type="entry name" value="DUF296"/>
    <property type="match status" value="1"/>
</dbReference>
<dbReference type="PANTHER" id="PTHR34988">
    <property type="entry name" value="PROTEIN, PUTATIVE-RELATED"/>
    <property type="match status" value="1"/>
</dbReference>
<gene>
    <name evidence="2" type="ORF">FAZ98_23910</name>
</gene>
<evidence type="ECO:0000313" key="3">
    <source>
        <dbReference type="Proteomes" id="UP000433577"/>
    </source>
</evidence>
<dbReference type="Gene3D" id="3.30.1330.80">
    <property type="entry name" value="Hypothetical protein, similar to alpha- acetolactate decarboxylase, domain 2"/>
    <property type="match status" value="1"/>
</dbReference>
<dbReference type="PROSITE" id="PS51742">
    <property type="entry name" value="PPC"/>
    <property type="match status" value="1"/>
</dbReference>
<sequence length="138" mass="14679">MRTQPLRLSPGDDLRSTIVAALAQCNVSAAFVLQGIGSLGIVQLRYAGAEVPTELRGDLEILTLAGSVSPDGAHLHMTVSDAHGKVYGGHVAAGCIVRTTAELLLALLPEYRFAREIDPQTGYAELKIHASTNKKDRC</sequence>
<dbReference type="SUPFAM" id="SSF117856">
    <property type="entry name" value="AF0104/ALDC/Ptd012-like"/>
    <property type="match status" value="1"/>
</dbReference>
<dbReference type="AlphaFoldDB" id="A0A7Z2GNI3"/>
<dbReference type="Proteomes" id="UP000433577">
    <property type="component" value="Chromosome 3"/>
</dbReference>
<dbReference type="Pfam" id="PF03479">
    <property type="entry name" value="PCC"/>
    <property type="match status" value="1"/>
</dbReference>
<evidence type="ECO:0000313" key="2">
    <source>
        <dbReference type="EMBL" id="QGZ64859.1"/>
    </source>
</evidence>
<protein>
    <submittedName>
        <fullName evidence="2">DUF296 domain-containing protein</fullName>
    </submittedName>
</protein>
<reference evidence="2 3" key="1">
    <citation type="submission" date="2019-12" db="EMBL/GenBank/DDBJ databases">
        <title>Paraburkholderia acidiphila 7Q-K02 sp. nov and Paraburkholderia acidisoli DHF22 sp. nov., two strains isolated from forest soil.</title>
        <authorList>
            <person name="Gao Z."/>
            <person name="Qiu L."/>
        </authorList>
    </citation>
    <scope>NUCLEOTIDE SEQUENCE [LARGE SCALE GENOMIC DNA]</scope>
    <source>
        <strain evidence="2 3">DHF22</strain>
    </source>
</reference>
<keyword evidence="3" id="KW-1185">Reference proteome</keyword>
<dbReference type="EMBL" id="CP046915">
    <property type="protein sequence ID" value="QGZ64859.1"/>
    <property type="molecule type" value="Genomic_DNA"/>
</dbReference>
<organism evidence="2 3">
    <name type="scientific">Paraburkholderia acidisoli</name>
    <dbReference type="NCBI Taxonomy" id="2571748"/>
    <lineage>
        <taxon>Bacteria</taxon>
        <taxon>Pseudomonadati</taxon>
        <taxon>Pseudomonadota</taxon>
        <taxon>Betaproteobacteria</taxon>
        <taxon>Burkholderiales</taxon>
        <taxon>Burkholderiaceae</taxon>
        <taxon>Paraburkholderia</taxon>
    </lineage>
</organism>
<dbReference type="InterPro" id="IPR005175">
    <property type="entry name" value="PPC_dom"/>
</dbReference>
<dbReference type="OrthoDB" id="552202at2"/>
<dbReference type="RefSeq" id="WP_158954706.1">
    <property type="nucleotide sequence ID" value="NZ_CP046915.1"/>
</dbReference>
<name>A0A7Z2GNI3_9BURK</name>